<dbReference type="Pfam" id="PF14269">
    <property type="entry name" value="Arylsulfotran_2"/>
    <property type="match status" value="1"/>
</dbReference>
<dbReference type="Proteomes" id="UP000799772">
    <property type="component" value="Unassembled WGS sequence"/>
</dbReference>
<gene>
    <name evidence="1" type="ORF">NA57DRAFT_8446</name>
</gene>
<proteinExistence type="predicted"/>
<evidence type="ECO:0000313" key="2">
    <source>
        <dbReference type="Proteomes" id="UP000799772"/>
    </source>
</evidence>
<evidence type="ECO:0000313" key="1">
    <source>
        <dbReference type="EMBL" id="KAF2102603.1"/>
    </source>
</evidence>
<dbReference type="InterPro" id="IPR053143">
    <property type="entry name" value="Arylsulfate_ST"/>
</dbReference>
<sequence>YVVDCLLQEMDLSSGKVIYEWNAAHHVNTSESMKSPNSGFGDGSSGAPFDYFHCTSVDKDASGNYVLSAGHTSTIYFVQGDRNQGDILRRLGGNLSDIQLRGFNFSYQHDVRIVNHNDSQYSISIFNNAWDGASNPTTASTGILAFVDTKANTSTLIQSYSAPNGGLHSADYGNMQVLSNGNVFIGWGAMPFFSEFTPNGRCVLHAQFGQYDPNPLQSRNWTVQSTRVVRGPWSSKPPFFDLLAPANQTHAIALVGYGDSRNQTQTTYYASWNGATN</sequence>
<accession>A0A9P4IMD7</accession>
<name>A0A9P4IMD7_9PEZI</name>
<dbReference type="InterPro" id="IPR039535">
    <property type="entry name" value="ASST-like"/>
</dbReference>
<dbReference type="OrthoDB" id="5427350at2759"/>
<reference evidence="1" key="1">
    <citation type="journal article" date="2020" name="Stud. Mycol.">
        <title>101 Dothideomycetes genomes: a test case for predicting lifestyles and emergence of pathogens.</title>
        <authorList>
            <person name="Haridas S."/>
            <person name="Albert R."/>
            <person name="Binder M."/>
            <person name="Bloem J."/>
            <person name="Labutti K."/>
            <person name="Salamov A."/>
            <person name="Andreopoulos B."/>
            <person name="Baker S."/>
            <person name="Barry K."/>
            <person name="Bills G."/>
            <person name="Bluhm B."/>
            <person name="Cannon C."/>
            <person name="Castanera R."/>
            <person name="Culley D."/>
            <person name="Daum C."/>
            <person name="Ezra D."/>
            <person name="Gonzalez J."/>
            <person name="Henrissat B."/>
            <person name="Kuo A."/>
            <person name="Liang C."/>
            <person name="Lipzen A."/>
            <person name="Lutzoni F."/>
            <person name="Magnuson J."/>
            <person name="Mondo S."/>
            <person name="Nolan M."/>
            <person name="Ohm R."/>
            <person name="Pangilinan J."/>
            <person name="Park H.-J."/>
            <person name="Ramirez L."/>
            <person name="Alfaro M."/>
            <person name="Sun H."/>
            <person name="Tritt A."/>
            <person name="Yoshinaga Y."/>
            <person name="Zwiers L.-H."/>
            <person name="Turgeon B."/>
            <person name="Goodwin S."/>
            <person name="Spatafora J."/>
            <person name="Crous P."/>
            <person name="Grigoriev I."/>
        </authorList>
    </citation>
    <scope>NUCLEOTIDE SEQUENCE</scope>
    <source>
        <strain evidence="1">CBS 133067</strain>
    </source>
</reference>
<feature type="non-terminal residue" evidence="1">
    <location>
        <position position="1"/>
    </location>
</feature>
<protein>
    <submittedName>
        <fullName evidence="1">Uncharacterized protein</fullName>
    </submittedName>
</protein>
<dbReference type="EMBL" id="ML978122">
    <property type="protein sequence ID" value="KAF2102603.1"/>
    <property type="molecule type" value="Genomic_DNA"/>
</dbReference>
<comment type="caution">
    <text evidence="1">The sequence shown here is derived from an EMBL/GenBank/DDBJ whole genome shotgun (WGS) entry which is preliminary data.</text>
</comment>
<feature type="non-terminal residue" evidence="1">
    <location>
        <position position="277"/>
    </location>
</feature>
<organism evidence="1 2">
    <name type="scientific">Rhizodiscina lignyota</name>
    <dbReference type="NCBI Taxonomy" id="1504668"/>
    <lineage>
        <taxon>Eukaryota</taxon>
        <taxon>Fungi</taxon>
        <taxon>Dikarya</taxon>
        <taxon>Ascomycota</taxon>
        <taxon>Pezizomycotina</taxon>
        <taxon>Dothideomycetes</taxon>
        <taxon>Pleosporomycetidae</taxon>
        <taxon>Aulographales</taxon>
        <taxon>Rhizodiscinaceae</taxon>
        <taxon>Rhizodiscina</taxon>
    </lineage>
</organism>
<dbReference type="PANTHER" id="PTHR35340">
    <property type="entry name" value="PQQ ENZYME REPEAT PROTEIN-RELATED"/>
    <property type="match status" value="1"/>
</dbReference>
<dbReference type="AlphaFoldDB" id="A0A9P4IMD7"/>
<keyword evidence="2" id="KW-1185">Reference proteome</keyword>
<dbReference type="PANTHER" id="PTHR35340:SF8">
    <property type="entry name" value="ASST-DOMAIN-CONTAINING PROTEIN"/>
    <property type="match status" value="1"/>
</dbReference>